<dbReference type="GO" id="GO:1901605">
    <property type="term" value="P:alpha-amino acid metabolic process"/>
    <property type="evidence" value="ECO:0007669"/>
    <property type="project" value="UniProtKB-ARBA"/>
</dbReference>
<dbReference type="PANTHER" id="PTHR10314">
    <property type="entry name" value="CYSTATHIONINE BETA-SYNTHASE"/>
    <property type="match status" value="1"/>
</dbReference>
<dbReference type="RefSeq" id="WP_276647588.1">
    <property type="nucleotide sequence ID" value="NZ_JAAZCD010000239.1"/>
</dbReference>
<evidence type="ECO:0000313" key="5">
    <source>
        <dbReference type="Proteomes" id="UP000589373"/>
    </source>
</evidence>
<dbReference type="Pfam" id="PF00291">
    <property type="entry name" value="PALP"/>
    <property type="match status" value="1"/>
</dbReference>
<evidence type="ECO:0000313" key="4">
    <source>
        <dbReference type="EMBL" id="NLD32693.1"/>
    </source>
</evidence>
<evidence type="ECO:0000256" key="1">
    <source>
        <dbReference type="ARBA" id="ARBA00001933"/>
    </source>
</evidence>
<gene>
    <name evidence="4" type="ORF">GX662_10645</name>
</gene>
<evidence type="ECO:0000256" key="2">
    <source>
        <dbReference type="ARBA" id="ARBA00022898"/>
    </source>
</evidence>
<protein>
    <submittedName>
        <fullName evidence="4">Cysteine synthase family protein</fullName>
    </submittedName>
</protein>
<reference evidence="4 5" key="1">
    <citation type="journal article" date="2020" name="Biotechnol. Biofuels">
        <title>New insights from the biogas microbiome by comprehensive genome-resolved metagenomics of nearly 1600 species originating from multiple anaerobic digesters.</title>
        <authorList>
            <person name="Campanaro S."/>
            <person name="Treu L."/>
            <person name="Rodriguez-R L.M."/>
            <person name="Kovalovszki A."/>
            <person name="Ziels R.M."/>
            <person name="Maus I."/>
            <person name="Zhu X."/>
            <person name="Kougias P.G."/>
            <person name="Basile A."/>
            <person name="Luo G."/>
            <person name="Schluter A."/>
            <person name="Konstantinidis K.T."/>
            <person name="Angelidaki I."/>
        </authorList>
    </citation>
    <scope>NUCLEOTIDE SEQUENCE [LARGE SCALE GENOMIC DNA]</scope>
    <source>
        <strain evidence="4">AS07pgkLD_105</strain>
    </source>
</reference>
<accession>A0A847D725</accession>
<dbReference type="AlphaFoldDB" id="A0A847D725"/>
<dbReference type="EMBL" id="JAAZCD010000239">
    <property type="protein sequence ID" value="NLD32693.1"/>
    <property type="molecule type" value="Genomic_DNA"/>
</dbReference>
<comment type="cofactor">
    <cofactor evidence="1">
        <name>pyridoxal 5'-phosphate</name>
        <dbReference type="ChEBI" id="CHEBI:597326"/>
    </cofactor>
</comment>
<name>A0A847D725_9LACT</name>
<organism evidence="4 5">
    <name type="scientific">Trichococcus flocculiformis</name>
    <dbReference type="NCBI Taxonomy" id="82803"/>
    <lineage>
        <taxon>Bacteria</taxon>
        <taxon>Bacillati</taxon>
        <taxon>Bacillota</taxon>
        <taxon>Bacilli</taxon>
        <taxon>Lactobacillales</taxon>
        <taxon>Carnobacteriaceae</taxon>
        <taxon>Trichococcus</taxon>
    </lineage>
</organism>
<proteinExistence type="predicted"/>
<evidence type="ECO:0000259" key="3">
    <source>
        <dbReference type="Pfam" id="PF00291"/>
    </source>
</evidence>
<keyword evidence="2" id="KW-0663">Pyridoxal phosphate</keyword>
<comment type="caution">
    <text evidence="4">The sequence shown here is derived from an EMBL/GenBank/DDBJ whole genome shotgun (WGS) entry which is preliminary data.</text>
</comment>
<dbReference type="SUPFAM" id="SSF53686">
    <property type="entry name" value="Tryptophan synthase beta subunit-like PLP-dependent enzymes"/>
    <property type="match status" value="1"/>
</dbReference>
<dbReference type="InterPro" id="IPR050214">
    <property type="entry name" value="Cys_Synth/Cystath_Beta-Synth"/>
</dbReference>
<dbReference type="Proteomes" id="UP000589373">
    <property type="component" value="Unassembled WGS sequence"/>
</dbReference>
<dbReference type="InterPro" id="IPR036052">
    <property type="entry name" value="TrpB-like_PALP_sf"/>
</dbReference>
<feature type="domain" description="Tryptophan synthase beta chain-like PALP" evidence="3">
    <location>
        <begin position="17"/>
        <end position="302"/>
    </location>
</feature>
<sequence length="340" mass="36481">MTINEKMSEKFNGLAALIGHTPMLEISLLYKGEPRIVYAKAEYYNYSGSIKDRVACHILRQAYETGAIAEGMPIAEATSCNTGIAFAAIGAYLGNPFTIFMPDWMSKERINLIESFGATIRLVSKVEGGFTGSIALADQMGETEGAFLPHQFSNPENYAAHYVTTGKEILAQLAAFGKRPQGFVAGVGTGGTLMGVKDILQETYPDCLAFPLDPASSPTMATCGKVVGPHRIFGIGDEFVPASVKLDQLDNILLIDDCDAINMSRKLARVLGLGVGISSGANFLGVLKAQDLLGNKDAVVATVFADDNKKYLSTDLMYEQTVSADHLACDVELLGMRAIR</sequence>
<dbReference type="CDD" id="cd01561">
    <property type="entry name" value="CBS_like"/>
    <property type="match status" value="1"/>
</dbReference>
<dbReference type="InterPro" id="IPR001926">
    <property type="entry name" value="TrpB-like_PALP"/>
</dbReference>
<dbReference type="Gene3D" id="3.40.50.1100">
    <property type="match status" value="2"/>
</dbReference>